<evidence type="ECO:0000256" key="8">
    <source>
        <dbReference type="RuleBase" id="RU000461"/>
    </source>
</evidence>
<keyword evidence="10" id="KW-1185">Reference proteome</keyword>
<organism evidence="9 10">
    <name type="scientific">Plectonema cf. radiosum LEGE 06105</name>
    <dbReference type="NCBI Taxonomy" id="945769"/>
    <lineage>
        <taxon>Bacteria</taxon>
        <taxon>Bacillati</taxon>
        <taxon>Cyanobacteriota</taxon>
        <taxon>Cyanophyceae</taxon>
        <taxon>Oscillatoriophycideae</taxon>
        <taxon>Oscillatoriales</taxon>
        <taxon>Microcoleaceae</taxon>
        <taxon>Plectonema</taxon>
    </lineage>
</organism>
<dbReference type="Gene3D" id="1.10.630.10">
    <property type="entry name" value="Cytochrome P450"/>
    <property type="match status" value="1"/>
</dbReference>
<keyword evidence="4 8" id="KW-0560">Oxidoreductase</keyword>
<dbReference type="SUPFAM" id="SSF48264">
    <property type="entry name" value="Cytochrome P450"/>
    <property type="match status" value="1"/>
</dbReference>
<proteinExistence type="inferred from homology"/>
<dbReference type="PANTHER" id="PTHR24286:SF384">
    <property type="entry name" value="P450, PUTATIVE (EUROFUNG)-RELATED"/>
    <property type="match status" value="1"/>
</dbReference>
<evidence type="ECO:0000256" key="7">
    <source>
        <dbReference type="PIRSR" id="PIRSR602401-1"/>
    </source>
</evidence>
<sequence length="268" mass="30500">MVRGLFTIPLNLPWTNFGKALRSRKLLVKQIEEIVLQRQQQPASNKDALGMLLQATDDDGNKLSVEEIKDQILTLLFAGHETLTSAIASMCLLLAQHPEVFEKVRHEQQQLGFSQPLTSENLKQMTYLDQVIKEVLRLIPPVGGGFRQVIESCEFNGYFIPQGWSVLYNVPKTNQDSSVYTEPSKFDPERFAPSRAEDKTKPFTHVTFGGGMRECIGKEFAKLEMKLFAALLVREYKWELLPEQDLTIIPAPTAYPKDKLKVKFICKK</sequence>
<dbReference type="GO" id="GO:0020037">
    <property type="term" value="F:heme binding"/>
    <property type="evidence" value="ECO:0007669"/>
    <property type="project" value="InterPro"/>
</dbReference>
<dbReference type="GO" id="GO:0004497">
    <property type="term" value="F:monooxygenase activity"/>
    <property type="evidence" value="ECO:0007669"/>
    <property type="project" value="UniProtKB-KW"/>
</dbReference>
<evidence type="ECO:0000256" key="1">
    <source>
        <dbReference type="ARBA" id="ARBA00010617"/>
    </source>
</evidence>
<dbReference type="InterPro" id="IPR017972">
    <property type="entry name" value="Cyt_P450_CS"/>
</dbReference>
<evidence type="ECO:0000313" key="10">
    <source>
        <dbReference type="Proteomes" id="UP000620559"/>
    </source>
</evidence>
<dbReference type="PRINTS" id="PR00385">
    <property type="entry name" value="P450"/>
</dbReference>
<keyword evidence="6 8" id="KW-0503">Monooxygenase</keyword>
<reference evidence="9" key="1">
    <citation type="submission" date="2020-10" db="EMBL/GenBank/DDBJ databases">
        <authorList>
            <person name="Castelo-Branco R."/>
            <person name="Eusebio N."/>
            <person name="Adriana R."/>
            <person name="Vieira A."/>
            <person name="Brugerolle De Fraissinette N."/>
            <person name="Rezende De Castro R."/>
            <person name="Schneider M.P."/>
            <person name="Vasconcelos V."/>
            <person name="Leao P.N."/>
        </authorList>
    </citation>
    <scope>NUCLEOTIDE SEQUENCE</scope>
    <source>
        <strain evidence="9">LEGE 06105</strain>
    </source>
</reference>
<dbReference type="GO" id="GO:0016705">
    <property type="term" value="F:oxidoreductase activity, acting on paired donors, with incorporation or reduction of molecular oxygen"/>
    <property type="evidence" value="ECO:0007669"/>
    <property type="project" value="InterPro"/>
</dbReference>
<accession>A0A8J7K3J1</accession>
<dbReference type="EMBL" id="JADEWL010000095">
    <property type="protein sequence ID" value="MBE9215332.1"/>
    <property type="molecule type" value="Genomic_DNA"/>
</dbReference>
<evidence type="ECO:0000313" key="9">
    <source>
        <dbReference type="EMBL" id="MBE9215332.1"/>
    </source>
</evidence>
<dbReference type="Proteomes" id="UP000620559">
    <property type="component" value="Unassembled WGS sequence"/>
</dbReference>
<evidence type="ECO:0000256" key="4">
    <source>
        <dbReference type="ARBA" id="ARBA00023002"/>
    </source>
</evidence>
<gene>
    <name evidence="9" type="ORF">IQ247_22155</name>
</gene>
<comment type="similarity">
    <text evidence="1 8">Belongs to the cytochrome P450 family.</text>
</comment>
<evidence type="ECO:0000256" key="3">
    <source>
        <dbReference type="ARBA" id="ARBA00022723"/>
    </source>
</evidence>
<evidence type="ECO:0000256" key="5">
    <source>
        <dbReference type="ARBA" id="ARBA00023004"/>
    </source>
</evidence>
<comment type="cofactor">
    <cofactor evidence="7">
        <name>heme</name>
        <dbReference type="ChEBI" id="CHEBI:30413"/>
    </cofactor>
</comment>
<dbReference type="GO" id="GO:0005506">
    <property type="term" value="F:iron ion binding"/>
    <property type="evidence" value="ECO:0007669"/>
    <property type="project" value="InterPro"/>
</dbReference>
<dbReference type="PANTHER" id="PTHR24286">
    <property type="entry name" value="CYTOCHROME P450 26"/>
    <property type="match status" value="1"/>
</dbReference>
<dbReference type="InterPro" id="IPR036396">
    <property type="entry name" value="Cyt_P450_sf"/>
</dbReference>
<dbReference type="Pfam" id="PF00067">
    <property type="entry name" value="p450"/>
    <property type="match status" value="1"/>
</dbReference>
<keyword evidence="2 7" id="KW-0349">Heme</keyword>
<evidence type="ECO:0000256" key="6">
    <source>
        <dbReference type="ARBA" id="ARBA00023033"/>
    </source>
</evidence>
<feature type="binding site" description="axial binding residue" evidence="7">
    <location>
        <position position="215"/>
    </location>
    <ligand>
        <name>heme</name>
        <dbReference type="ChEBI" id="CHEBI:30413"/>
    </ligand>
    <ligandPart>
        <name>Fe</name>
        <dbReference type="ChEBI" id="CHEBI:18248"/>
    </ligandPart>
</feature>
<dbReference type="AlphaFoldDB" id="A0A8J7K3J1"/>
<name>A0A8J7K3J1_9CYAN</name>
<dbReference type="InterPro" id="IPR001128">
    <property type="entry name" value="Cyt_P450"/>
</dbReference>
<dbReference type="PROSITE" id="PS00086">
    <property type="entry name" value="CYTOCHROME_P450"/>
    <property type="match status" value="1"/>
</dbReference>
<protein>
    <submittedName>
        <fullName evidence="9">Cytochrome P450</fullName>
    </submittedName>
</protein>
<keyword evidence="3 7" id="KW-0479">Metal-binding</keyword>
<dbReference type="InterPro" id="IPR002401">
    <property type="entry name" value="Cyt_P450_E_grp-I"/>
</dbReference>
<dbReference type="GO" id="GO:0016125">
    <property type="term" value="P:sterol metabolic process"/>
    <property type="evidence" value="ECO:0007669"/>
    <property type="project" value="TreeGrafter"/>
</dbReference>
<comment type="caution">
    <text evidence="9">The sequence shown here is derived from an EMBL/GenBank/DDBJ whole genome shotgun (WGS) entry which is preliminary data.</text>
</comment>
<dbReference type="PRINTS" id="PR00463">
    <property type="entry name" value="EP450I"/>
</dbReference>
<evidence type="ECO:0000256" key="2">
    <source>
        <dbReference type="ARBA" id="ARBA00022617"/>
    </source>
</evidence>
<keyword evidence="5 7" id="KW-0408">Iron</keyword>